<evidence type="ECO:0000313" key="2">
    <source>
        <dbReference type="EMBL" id="GFT52602.1"/>
    </source>
</evidence>
<evidence type="ECO:0000259" key="1">
    <source>
        <dbReference type="Pfam" id="PF13843"/>
    </source>
</evidence>
<reference evidence="2" key="1">
    <citation type="submission" date="2020-08" db="EMBL/GenBank/DDBJ databases">
        <title>Multicomponent nature underlies the extraordinary mechanical properties of spider dragline silk.</title>
        <authorList>
            <person name="Kono N."/>
            <person name="Nakamura H."/>
            <person name="Mori M."/>
            <person name="Yoshida Y."/>
            <person name="Ohtoshi R."/>
            <person name="Malay A.D."/>
            <person name="Moran D.A.P."/>
            <person name="Tomita M."/>
            <person name="Numata K."/>
            <person name="Arakawa K."/>
        </authorList>
    </citation>
    <scope>NUCLEOTIDE SEQUENCE</scope>
</reference>
<dbReference type="OrthoDB" id="6428043at2759"/>
<sequence length="132" mass="15129">MRDLPSSGQSIVYAAQKGDHDFAIGAEDLKLFFAILFTSGYNVLPRKRMYWENSSDAKDNAILEAIPRCRLEKIMQCLHFADNSNLNKKEQMAKLCSLLNHLNKIFLTCFPNEQWLSVDQSMVPYFGHHGCK</sequence>
<name>A0A8X6TSX3_NEPPI</name>
<feature type="domain" description="PiggyBac transposable element-derived protein" evidence="1">
    <location>
        <begin position="15"/>
        <end position="131"/>
    </location>
</feature>
<dbReference type="InterPro" id="IPR052638">
    <property type="entry name" value="PiggyBac_TE-derived"/>
</dbReference>
<protein>
    <submittedName>
        <fullName evidence="2">DDE_Tnp_1_7 domain-containing protein</fullName>
    </submittedName>
</protein>
<dbReference type="Pfam" id="PF13843">
    <property type="entry name" value="DDE_Tnp_1_7"/>
    <property type="match status" value="1"/>
</dbReference>
<dbReference type="PANTHER" id="PTHR47055">
    <property type="entry name" value="DDE_TNP_1_7 DOMAIN-CONTAINING PROTEIN"/>
    <property type="match status" value="1"/>
</dbReference>
<dbReference type="AlphaFoldDB" id="A0A8X6TSX3"/>
<comment type="caution">
    <text evidence="2">The sequence shown here is derived from an EMBL/GenBank/DDBJ whole genome shotgun (WGS) entry which is preliminary data.</text>
</comment>
<proteinExistence type="predicted"/>
<keyword evidence="3" id="KW-1185">Reference proteome</keyword>
<dbReference type="GO" id="GO:0043565">
    <property type="term" value="F:sequence-specific DNA binding"/>
    <property type="evidence" value="ECO:0007669"/>
    <property type="project" value="TreeGrafter"/>
</dbReference>
<evidence type="ECO:0000313" key="3">
    <source>
        <dbReference type="Proteomes" id="UP000887013"/>
    </source>
</evidence>
<organism evidence="2 3">
    <name type="scientific">Nephila pilipes</name>
    <name type="common">Giant wood spider</name>
    <name type="synonym">Nephila maculata</name>
    <dbReference type="NCBI Taxonomy" id="299642"/>
    <lineage>
        <taxon>Eukaryota</taxon>
        <taxon>Metazoa</taxon>
        <taxon>Ecdysozoa</taxon>
        <taxon>Arthropoda</taxon>
        <taxon>Chelicerata</taxon>
        <taxon>Arachnida</taxon>
        <taxon>Araneae</taxon>
        <taxon>Araneomorphae</taxon>
        <taxon>Entelegynae</taxon>
        <taxon>Araneoidea</taxon>
        <taxon>Nephilidae</taxon>
        <taxon>Nephila</taxon>
    </lineage>
</organism>
<dbReference type="Proteomes" id="UP000887013">
    <property type="component" value="Unassembled WGS sequence"/>
</dbReference>
<gene>
    <name evidence="2" type="primary">g.8729</name>
    <name evidence="2" type="ORF">NPIL_268311</name>
</gene>
<dbReference type="InterPro" id="IPR029526">
    <property type="entry name" value="PGBD"/>
</dbReference>
<accession>A0A8X6TSX3</accession>
<dbReference type="EMBL" id="BMAW01112462">
    <property type="protein sequence ID" value="GFT52602.1"/>
    <property type="molecule type" value="Genomic_DNA"/>
</dbReference>
<dbReference type="PANTHER" id="PTHR47055:SF3">
    <property type="entry name" value="PHORBOL-ESTER_DAG-TYPE DOMAIN-CONTAINING PROTEIN"/>
    <property type="match status" value="1"/>
</dbReference>